<dbReference type="OrthoDB" id="95751at2"/>
<protein>
    <submittedName>
        <fullName evidence="1">Uncharacterized protein</fullName>
    </submittedName>
</protein>
<dbReference type="RefSeq" id="WP_013627098.1">
    <property type="nucleotide sequence ID" value="NC_015174.1"/>
</dbReference>
<dbReference type="Pfam" id="PF10905">
    <property type="entry name" value="DUF2695"/>
    <property type="match status" value="1"/>
</dbReference>
<gene>
    <name evidence="1" type="ordered locus">Plabr_0731</name>
</gene>
<dbReference type="AlphaFoldDB" id="F0SGS3"/>
<dbReference type="EMBL" id="CP002546">
    <property type="protein sequence ID" value="ADY58358.1"/>
    <property type="molecule type" value="Genomic_DNA"/>
</dbReference>
<proteinExistence type="predicted"/>
<sequence length="229" mass="25454">MDVVLNANQVTGLVRRVDDEVRASGCDHTHRFTAEWARERSIAWDDLLDALEQNGAFCDCEVALNLEEDRPLSVETHALAVEGSNRWLLPPSFTPSVTVVSKILIAKEGIGKNNHAHDAEWLVPAPFDVKPRKRIRKSVHFFVGVESGLPTEIGFVTSIKPIAIGRFAQTIRSSKASELQMFDNNVAAFLCQKIAKLADGTPVGVDILERVVVASKHQELNVHRVFLRR</sequence>
<keyword evidence="2" id="KW-1185">Reference proteome</keyword>
<dbReference type="HOGENOM" id="CLU_1209071_0_0_0"/>
<dbReference type="InterPro" id="IPR024248">
    <property type="entry name" value="DUF2695"/>
</dbReference>
<dbReference type="KEGG" id="pbs:Plabr_0731"/>
<evidence type="ECO:0000313" key="2">
    <source>
        <dbReference type="Proteomes" id="UP000006860"/>
    </source>
</evidence>
<reference evidence="2" key="1">
    <citation type="submission" date="2011-02" db="EMBL/GenBank/DDBJ databases">
        <title>The complete genome of Planctomyces brasiliensis DSM 5305.</title>
        <authorList>
            <person name="Lucas S."/>
            <person name="Copeland A."/>
            <person name="Lapidus A."/>
            <person name="Bruce D."/>
            <person name="Goodwin L."/>
            <person name="Pitluck S."/>
            <person name="Kyrpides N."/>
            <person name="Mavromatis K."/>
            <person name="Pagani I."/>
            <person name="Ivanova N."/>
            <person name="Ovchinnikova G."/>
            <person name="Lu M."/>
            <person name="Detter J.C."/>
            <person name="Han C."/>
            <person name="Land M."/>
            <person name="Hauser L."/>
            <person name="Markowitz V."/>
            <person name="Cheng J.-F."/>
            <person name="Hugenholtz P."/>
            <person name="Woyke T."/>
            <person name="Wu D."/>
            <person name="Tindall B."/>
            <person name="Pomrenke H.G."/>
            <person name="Brambilla E."/>
            <person name="Klenk H.-P."/>
            <person name="Eisen J.A."/>
        </authorList>
    </citation>
    <scope>NUCLEOTIDE SEQUENCE [LARGE SCALE GENOMIC DNA]</scope>
    <source>
        <strain evidence="2">ATCC 49424 / DSM 5305 / JCM 21570 / IAM 15109 / NBRC 103401 / IFAM 1448</strain>
    </source>
</reference>
<dbReference type="eggNOG" id="ENOG5033VGX">
    <property type="taxonomic scope" value="Bacteria"/>
</dbReference>
<accession>F0SGS3</accession>
<organism evidence="1 2">
    <name type="scientific">Rubinisphaera brasiliensis (strain ATCC 49424 / DSM 5305 / JCM 21570 / IAM 15109 / NBRC 103401 / IFAM 1448)</name>
    <name type="common">Planctomyces brasiliensis</name>
    <dbReference type="NCBI Taxonomy" id="756272"/>
    <lineage>
        <taxon>Bacteria</taxon>
        <taxon>Pseudomonadati</taxon>
        <taxon>Planctomycetota</taxon>
        <taxon>Planctomycetia</taxon>
        <taxon>Planctomycetales</taxon>
        <taxon>Planctomycetaceae</taxon>
        <taxon>Rubinisphaera</taxon>
    </lineage>
</organism>
<name>F0SGS3_RUBBR</name>
<dbReference type="Proteomes" id="UP000006860">
    <property type="component" value="Chromosome"/>
</dbReference>
<evidence type="ECO:0000313" key="1">
    <source>
        <dbReference type="EMBL" id="ADY58358.1"/>
    </source>
</evidence>